<reference evidence="1 2" key="1">
    <citation type="submission" date="2019-01" db="EMBL/GenBank/DDBJ databases">
        <title>Genomic analysis of febrile catheter-associated UTI E. coli isolates.</title>
        <authorList>
            <person name="Potter R."/>
            <person name="Zou Z."/>
            <person name="Henderson J."/>
            <person name="Dantas G."/>
        </authorList>
    </citation>
    <scope>NUCLEOTIDE SEQUENCE [LARGE SCALE GENOMIC DNA]</scope>
    <source>
        <strain evidence="1 2">49_rectal</strain>
    </source>
</reference>
<name>A0A9Q7KD20_ECOLX</name>
<dbReference type="Proteomes" id="UP000290652">
    <property type="component" value="Unassembled WGS sequence"/>
</dbReference>
<proteinExistence type="predicted"/>
<sequence>MTNDIFVGNNVRVSVNPLIVEIPGYNDPGYVSTDKLAAFPVIGFRKEVQTLEDYRTDFTTKLSGDVTINDTSISLFEDSSDPVYQLLDEALMEKKLLRFRSLYVIDGETKKDNDAGLYHIFNAYVTKKETSGSANSVVTTTFNLSPDGQLFTGFAEFSVPLNVGDYGIGAGTEEIAGVKDLGLLTGNRCVTVDATNSDNPYNSGTSAMAIQHPDGQGWELIGSSVGNPSIRIRNKQQSGETVTESPWVKVYTELERPTPEDINALPITGGELKGSLTIQEYLNVRKKISAPQGEILALNSNEINSTSVKVKGKEVYSPSNKPTPLEINCVALGETLDAGVF</sequence>
<protein>
    <recommendedName>
        <fullName evidence="3">Phage tail protein</fullName>
    </recommendedName>
</protein>
<dbReference type="RefSeq" id="WP_000180276.1">
    <property type="nucleotide sequence ID" value="NZ_CP107720.1"/>
</dbReference>
<accession>A0A9Q7KD20</accession>
<organism evidence="1 2">
    <name type="scientific">Escherichia coli</name>
    <dbReference type="NCBI Taxonomy" id="562"/>
    <lineage>
        <taxon>Bacteria</taxon>
        <taxon>Pseudomonadati</taxon>
        <taxon>Pseudomonadota</taxon>
        <taxon>Gammaproteobacteria</taxon>
        <taxon>Enterobacterales</taxon>
        <taxon>Enterobacteriaceae</taxon>
        <taxon>Escherichia</taxon>
    </lineage>
</organism>
<dbReference type="Gene3D" id="4.10.410.40">
    <property type="match status" value="1"/>
</dbReference>
<dbReference type="EMBL" id="SCIU01000017">
    <property type="protein sequence ID" value="RXB31063.1"/>
    <property type="molecule type" value="Genomic_DNA"/>
</dbReference>
<comment type="caution">
    <text evidence="1">The sequence shown here is derived from an EMBL/GenBank/DDBJ whole genome shotgun (WGS) entry which is preliminary data.</text>
</comment>
<gene>
    <name evidence="1" type="ORF">EPS97_10720</name>
</gene>
<evidence type="ECO:0000313" key="1">
    <source>
        <dbReference type="EMBL" id="RXB31063.1"/>
    </source>
</evidence>
<evidence type="ECO:0000313" key="2">
    <source>
        <dbReference type="Proteomes" id="UP000290652"/>
    </source>
</evidence>
<evidence type="ECO:0008006" key="3">
    <source>
        <dbReference type="Google" id="ProtNLM"/>
    </source>
</evidence>
<dbReference type="AlphaFoldDB" id="A0A9Q7KD20"/>